<dbReference type="AlphaFoldDB" id="A0A0H5QX65"/>
<dbReference type="SUPFAM" id="SSF52540">
    <property type="entry name" value="P-loop containing nucleoside triphosphate hydrolases"/>
    <property type="match status" value="1"/>
</dbReference>
<protein>
    <recommendedName>
        <fullName evidence="9">ABC transporter domain-containing protein</fullName>
    </recommendedName>
</protein>
<feature type="transmembrane region" description="Helical" evidence="8">
    <location>
        <begin position="72"/>
        <end position="89"/>
    </location>
</feature>
<dbReference type="InterPro" id="IPR017871">
    <property type="entry name" value="ABC_transporter-like_CS"/>
</dbReference>
<dbReference type="SMART" id="SM00382">
    <property type="entry name" value="AAA"/>
    <property type="match status" value="1"/>
</dbReference>
<feature type="transmembrane region" description="Helical" evidence="8">
    <location>
        <begin position="349"/>
        <end position="380"/>
    </location>
</feature>
<keyword evidence="5" id="KW-0067">ATP-binding</keyword>
<dbReference type="GO" id="GO:0016887">
    <property type="term" value="F:ATP hydrolysis activity"/>
    <property type="evidence" value="ECO:0007669"/>
    <property type="project" value="InterPro"/>
</dbReference>
<dbReference type="FunFam" id="3.40.50.300:FF:000665">
    <property type="entry name" value="ABC transporter A family member 2"/>
    <property type="match status" value="1"/>
</dbReference>
<dbReference type="InterPro" id="IPR027417">
    <property type="entry name" value="P-loop_NTPase"/>
</dbReference>
<dbReference type="InterPro" id="IPR003439">
    <property type="entry name" value="ABC_transporter-like_ATP-bd"/>
</dbReference>
<evidence type="ECO:0000256" key="3">
    <source>
        <dbReference type="ARBA" id="ARBA00022692"/>
    </source>
</evidence>
<dbReference type="Pfam" id="PF12698">
    <property type="entry name" value="ABC2_membrane_3"/>
    <property type="match status" value="1"/>
</dbReference>
<sequence>ACFMRMDSRQPLAEFGNSITSASPNGNSPQFFDPFVDRHRLMGQRLSIQIKALFRKSFLVQKRQYKTNICQLLFPLSMILLLFGLQLFVNSVVQDSFGEFIPAINHPPVIPPHLLLWTPNSSCSGPASLSTNDKLGRFLMLDFGLGILNEQSNGLLSKFMLPSQSYSRQGVIAFNAIKRFSRGSQPATLCTNSPILITKLNFAVASSKQEADDRLYKGWNNNDSFVGGLVINEAGDNRMNYDIVVNKTLTDLQDMPALSGLMSNAIYRMLASRNGSQPITRAAQVQSSGTKMFPSPKTKVEFDLISLIGPSIYIYIFSMLLPVFMYNLVSEKESKIRDSMKMMGLKHNVHFLVTYLFHFTLYIIAMMFLVIIASILGFRYFTQNAFGSYFILLFIWGHVLCASAILLSTFFRTSKTATVIGYLLIFGLGMIASSLITSFFSSSSTSPTTMFFIQLVPNFALYRGLISLRQGVEFGNPGLSMADLSEPDVHLSAVYIYLICEWIVILVLAWSIDGHGNPFTRLQTYALAKRGKGTLPQSDLIVVADNTPDEGQDVIDEAKAALDDSSREPILMRNLRKVYPGYGSGQEKIAVKGLSMRVRFGECLGFLGSNGAGKSTTLSMLCGFVKPTSGSAKIFGKYVGSEMDSIHTILGVCPQENVVWGELSGGEHLEFFGKLKGLTGDELEKAIVNSLRDVELLTVRHKLAMQYSGGMKRRLCVAIAFIGKPSVVLLDEPTTGLDPAARKNLWTVISNYKKSCALMLTTHSMEEAENLCDRVAIFERARLRCIGTCSALKQRFEQGYKLTITSDGQHEQEITKQIMKTSSDAILLNKLCGVVTYEVPSQTARLSVIFRDIESNKKTLGILDWCISNTTLEEVFVRIATGKYESRQSNLNLEK</sequence>
<dbReference type="PANTHER" id="PTHR19229">
    <property type="entry name" value="ATP-BINDING CASSETTE TRANSPORTER SUBFAMILY A ABCA"/>
    <property type="match status" value="1"/>
</dbReference>
<dbReference type="Gene3D" id="3.40.50.300">
    <property type="entry name" value="P-loop containing nucleotide triphosphate hydrolases"/>
    <property type="match status" value="1"/>
</dbReference>
<evidence type="ECO:0000256" key="7">
    <source>
        <dbReference type="ARBA" id="ARBA00023136"/>
    </source>
</evidence>
<dbReference type="InterPro" id="IPR013525">
    <property type="entry name" value="ABC2_TM"/>
</dbReference>
<dbReference type="GO" id="GO:0005524">
    <property type="term" value="F:ATP binding"/>
    <property type="evidence" value="ECO:0007669"/>
    <property type="project" value="UniProtKB-KW"/>
</dbReference>
<dbReference type="InterPro" id="IPR003593">
    <property type="entry name" value="AAA+_ATPase"/>
</dbReference>
<feature type="domain" description="ABC transporter" evidence="9">
    <location>
        <begin position="570"/>
        <end position="805"/>
    </location>
</feature>
<organism evidence="10">
    <name type="scientific">Spongospora subterranea</name>
    <dbReference type="NCBI Taxonomy" id="70186"/>
    <lineage>
        <taxon>Eukaryota</taxon>
        <taxon>Sar</taxon>
        <taxon>Rhizaria</taxon>
        <taxon>Endomyxa</taxon>
        <taxon>Phytomyxea</taxon>
        <taxon>Plasmodiophorida</taxon>
        <taxon>Plasmodiophoridae</taxon>
        <taxon>Spongospora</taxon>
    </lineage>
</organism>
<comment type="subcellular location">
    <subcellularLocation>
        <location evidence="1">Membrane</location>
        <topology evidence="1">Multi-pass membrane protein</topology>
    </subcellularLocation>
</comment>
<dbReference type="Pfam" id="PF23321">
    <property type="entry name" value="R1_ABCA1"/>
    <property type="match status" value="1"/>
</dbReference>
<dbReference type="InterPro" id="IPR056264">
    <property type="entry name" value="R2_ABCA1-4-like"/>
</dbReference>
<keyword evidence="7 8" id="KW-0472">Membrane</keyword>
<evidence type="ECO:0000313" key="10">
    <source>
        <dbReference type="EMBL" id="CRZ06317.1"/>
    </source>
</evidence>
<dbReference type="GO" id="GO:0140359">
    <property type="term" value="F:ABC-type transporter activity"/>
    <property type="evidence" value="ECO:0007669"/>
    <property type="project" value="InterPro"/>
</dbReference>
<evidence type="ECO:0000259" key="9">
    <source>
        <dbReference type="PROSITE" id="PS50893"/>
    </source>
</evidence>
<dbReference type="PANTHER" id="PTHR19229:SF154">
    <property type="entry name" value="ABC TRANSPORTER A FAMILY MEMBER 3-RELATED"/>
    <property type="match status" value="1"/>
</dbReference>
<keyword evidence="6 8" id="KW-1133">Transmembrane helix</keyword>
<evidence type="ECO:0000256" key="1">
    <source>
        <dbReference type="ARBA" id="ARBA00004141"/>
    </source>
</evidence>
<dbReference type="PROSITE" id="PS50893">
    <property type="entry name" value="ABC_TRANSPORTER_2"/>
    <property type="match status" value="1"/>
</dbReference>
<dbReference type="EMBL" id="HACM01005875">
    <property type="protein sequence ID" value="CRZ06317.1"/>
    <property type="molecule type" value="Transcribed_RNA"/>
</dbReference>
<evidence type="ECO:0000256" key="2">
    <source>
        <dbReference type="ARBA" id="ARBA00022448"/>
    </source>
</evidence>
<dbReference type="GO" id="GO:0005319">
    <property type="term" value="F:lipid transporter activity"/>
    <property type="evidence" value="ECO:0007669"/>
    <property type="project" value="TreeGrafter"/>
</dbReference>
<keyword evidence="4" id="KW-0547">Nucleotide-binding</keyword>
<dbReference type="GO" id="GO:0016020">
    <property type="term" value="C:membrane"/>
    <property type="evidence" value="ECO:0007669"/>
    <property type="project" value="UniProtKB-SubCell"/>
</dbReference>
<dbReference type="PROSITE" id="PS00211">
    <property type="entry name" value="ABC_TRANSPORTER_1"/>
    <property type="match status" value="1"/>
</dbReference>
<keyword evidence="3 8" id="KW-0812">Transmembrane</keyword>
<evidence type="ECO:0000256" key="6">
    <source>
        <dbReference type="ARBA" id="ARBA00022989"/>
    </source>
</evidence>
<proteinExistence type="predicted"/>
<feature type="transmembrane region" description="Helical" evidence="8">
    <location>
        <begin position="386"/>
        <end position="407"/>
    </location>
</feature>
<name>A0A0H5QX65_9EUKA</name>
<reference evidence="10" key="1">
    <citation type="submission" date="2015-04" db="EMBL/GenBank/DDBJ databases">
        <title>The genome sequence of the plant pathogenic Rhizarian Plasmodiophora brassicae reveals insights in its biotrophic life cycle and the origin of chitin synthesis.</title>
        <authorList>
            <person name="Schwelm A."/>
            <person name="Fogelqvist J."/>
            <person name="Knaust A."/>
            <person name="Julke S."/>
            <person name="Lilja T."/>
            <person name="Dhandapani V."/>
            <person name="Bonilla-Rosso G."/>
            <person name="Karlsson M."/>
            <person name="Shevchenko A."/>
            <person name="Choi S.R."/>
            <person name="Kim H.G."/>
            <person name="Park J.Y."/>
            <person name="Lim Y.P."/>
            <person name="Ludwig-Muller J."/>
            <person name="Dixelius C."/>
        </authorList>
    </citation>
    <scope>NUCLEOTIDE SEQUENCE</scope>
    <source>
        <tissue evidence="10">Potato root galls</tissue>
    </source>
</reference>
<feature type="transmembrane region" description="Helical" evidence="8">
    <location>
        <begin position="312"/>
        <end position="329"/>
    </location>
</feature>
<evidence type="ECO:0000256" key="8">
    <source>
        <dbReference type="SAM" id="Phobius"/>
    </source>
</evidence>
<keyword evidence="2" id="KW-0813">Transport</keyword>
<dbReference type="Pfam" id="PF00005">
    <property type="entry name" value="ABC_tran"/>
    <property type="match status" value="1"/>
</dbReference>
<feature type="transmembrane region" description="Helical" evidence="8">
    <location>
        <begin position="419"/>
        <end position="440"/>
    </location>
</feature>
<dbReference type="CDD" id="cd03263">
    <property type="entry name" value="ABC_subfamily_A"/>
    <property type="match status" value="1"/>
</dbReference>
<feature type="non-terminal residue" evidence="10">
    <location>
        <position position="1"/>
    </location>
</feature>
<dbReference type="InterPro" id="IPR026082">
    <property type="entry name" value="ABCA"/>
</dbReference>
<evidence type="ECO:0000256" key="5">
    <source>
        <dbReference type="ARBA" id="ARBA00022840"/>
    </source>
</evidence>
<accession>A0A0H5QX65</accession>
<feature type="transmembrane region" description="Helical" evidence="8">
    <location>
        <begin position="494"/>
        <end position="512"/>
    </location>
</feature>
<evidence type="ECO:0000256" key="4">
    <source>
        <dbReference type="ARBA" id="ARBA00022741"/>
    </source>
</evidence>